<evidence type="ECO:0000256" key="25">
    <source>
        <dbReference type="ARBA" id="ARBA00047903"/>
    </source>
</evidence>
<keyword evidence="12" id="KW-0007">Acetylation</keyword>
<evidence type="ECO:0000256" key="16">
    <source>
        <dbReference type="ARBA" id="ARBA00031851"/>
    </source>
</evidence>
<dbReference type="InterPro" id="IPR036291">
    <property type="entry name" value="NAD(P)-bd_dom_sf"/>
</dbReference>
<evidence type="ECO:0000256" key="31">
    <source>
        <dbReference type="ARBA" id="ARBA00049068"/>
    </source>
</evidence>
<evidence type="ECO:0000256" key="27">
    <source>
        <dbReference type="ARBA" id="ARBA00048290"/>
    </source>
</evidence>
<evidence type="ECO:0000256" key="11">
    <source>
        <dbReference type="ARBA" id="ARBA00022857"/>
    </source>
</evidence>
<evidence type="ECO:0000256" key="3">
    <source>
        <dbReference type="ARBA" id="ARBA00011852"/>
    </source>
</evidence>
<keyword evidence="7" id="KW-0963">Cytoplasm</keyword>
<dbReference type="GO" id="GO:0006693">
    <property type="term" value="P:prostaglandin metabolic process"/>
    <property type="evidence" value="ECO:0007669"/>
    <property type="project" value="UniProtKB-KW"/>
</dbReference>
<evidence type="ECO:0000256" key="19">
    <source>
        <dbReference type="ARBA" id="ARBA00033119"/>
    </source>
</evidence>
<dbReference type="Pfam" id="PF00107">
    <property type="entry name" value="ADH_zinc_N"/>
    <property type="match status" value="1"/>
</dbReference>
<evidence type="ECO:0000256" key="2">
    <source>
        <dbReference type="ARBA" id="ARBA00010460"/>
    </source>
</evidence>
<comment type="catalytic activity">
    <reaction evidence="33">
        <text>an n-alkanal + NADP(+) = an alk-2-enal + NADPH + H(+)</text>
        <dbReference type="Rhea" id="RHEA:13737"/>
        <dbReference type="ChEBI" id="CHEBI:12834"/>
        <dbReference type="ChEBI" id="CHEBI:13757"/>
        <dbReference type="ChEBI" id="CHEBI:15378"/>
        <dbReference type="ChEBI" id="CHEBI:57783"/>
        <dbReference type="ChEBI" id="CHEBI:58349"/>
        <dbReference type="EC" id="1.3.1.74"/>
    </reaction>
    <physiologicalReaction direction="right-to-left" evidence="33">
        <dbReference type="Rhea" id="RHEA:13739"/>
    </physiologicalReaction>
</comment>
<comment type="catalytic activity">
    <reaction evidence="30">
        <text>6-trans-leukotriene B4 + NADP(+) = 12-oxo-(5S)-hydroxy-(6E,8E,10E,14Z)-eicosatetraenoate + NADPH + H(+)</text>
        <dbReference type="Rhea" id="RHEA:51204"/>
        <dbReference type="ChEBI" id="CHEBI:15378"/>
        <dbReference type="ChEBI" id="CHEBI:57783"/>
        <dbReference type="ChEBI" id="CHEBI:58349"/>
        <dbReference type="ChEBI" id="CHEBI:90723"/>
        <dbReference type="ChEBI" id="CHEBI:133974"/>
    </reaction>
    <physiologicalReaction direction="left-to-right" evidence="30">
        <dbReference type="Rhea" id="RHEA:51205"/>
    </physiologicalReaction>
</comment>
<dbReference type="SUPFAM" id="SSF51735">
    <property type="entry name" value="NAD(P)-binding Rossmann-fold domains"/>
    <property type="match status" value="1"/>
</dbReference>
<dbReference type="Pfam" id="PF16884">
    <property type="entry name" value="ADH_N_2"/>
    <property type="match status" value="1"/>
</dbReference>
<comment type="catalytic activity">
    <reaction evidence="25">
        <text>dodecanal + NADP(+) = (2E)-dodecenal + NADPH + H(+)</text>
        <dbReference type="Rhea" id="RHEA:50784"/>
        <dbReference type="ChEBI" id="CHEBI:15378"/>
        <dbReference type="ChEBI" id="CHEBI:27836"/>
        <dbReference type="ChEBI" id="CHEBI:57783"/>
        <dbReference type="ChEBI" id="CHEBI:58349"/>
        <dbReference type="ChEBI" id="CHEBI:133741"/>
    </reaction>
    <physiologicalReaction direction="right-to-left" evidence="25">
        <dbReference type="Rhea" id="RHEA:50786"/>
    </physiologicalReaction>
</comment>
<comment type="catalytic activity">
    <reaction evidence="32">
        <text>13,14-dihydro-15-oxo-prostaglandin E1 + NADP(+) = 15-oxoprostaglandin E1 + NADPH + H(+)</text>
        <dbReference type="Rhea" id="RHEA:50584"/>
        <dbReference type="ChEBI" id="CHEBI:15378"/>
        <dbReference type="ChEBI" id="CHEBI:57401"/>
        <dbReference type="ChEBI" id="CHEBI:57783"/>
        <dbReference type="ChEBI" id="CHEBI:58349"/>
        <dbReference type="ChEBI" id="CHEBI:133408"/>
    </reaction>
    <physiologicalReaction direction="right-to-left" evidence="32">
        <dbReference type="Rhea" id="RHEA:50586"/>
    </physiologicalReaction>
</comment>
<dbReference type="SMART" id="SM00829">
    <property type="entry name" value="PKS_ER"/>
    <property type="match status" value="1"/>
</dbReference>
<evidence type="ECO:0000313" key="37">
    <source>
        <dbReference type="Proteomes" id="UP000075809"/>
    </source>
</evidence>
<accession>A0A151XA81</accession>
<keyword evidence="8" id="KW-0644">Prostaglandin metabolism</keyword>
<dbReference type="InterPro" id="IPR041694">
    <property type="entry name" value="ADH_N_2"/>
</dbReference>
<evidence type="ECO:0000256" key="15">
    <source>
        <dbReference type="ARBA" id="ARBA00023278"/>
    </source>
</evidence>
<comment type="catalytic activity">
    <reaction evidence="21">
        <text>decanal + NADP(+) = (2E)-decenal + NADPH + H(+)</text>
        <dbReference type="Rhea" id="RHEA:50612"/>
        <dbReference type="ChEBI" id="CHEBI:15378"/>
        <dbReference type="ChEBI" id="CHEBI:31457"/>
        <dbReference type="ChEBI" id="CHEBI:57783"/>
        <dbReference type="ChEBI" id="CHEBI:58349"/>
        <dbReference type="ChEBI" id="CHEBI:133455"/>
    </reaction>
    <physiologicalReaction direction="right-to-left" evidence="21">
        <dbReference type="Rhea" id="RHEA:50614"/>
    </physiologicalReaction>
</comment>
<evidence type="ECO:0000256" key="21">
    <source>
        <dbReference type="ARBA" id="ARBA00047617"/>
    </source>
</evidence>
<evidence type="ECO:0000256" key="14">
    <source>
        <dbReference type="ARBA" id="ARBA00023098"/>
    </source>
</evidence>
<evidence type="ECO:0000256" key="24">
    <source>
        <dbReference type="ARBA" id="ARBA00047878"/>
    </source>
</evidence>
<comment type="catalytic activity">
    <reaction evidence="29">
        <text>20-hydroxy-leukotriene B4 + NADP(+) = 12-oxo-20-hydroxy-leukotriene B4 + NADPH + H(+)</text>
        <dbReference type="Rhea" id="RHEA:51208"/>
        <dbReference type="ChEBI" id="CHEBI:15378"/>
        <dbReference type="ChEBI" id="CHEBI:57460"/>
        <dbReference type="ChEBI" id="CHEBI:57783"/>
        <dbReference type="ChEBI" id="CHEBI:58349"/>
        <dbReference type="ChEBI" id="CHEBI:133346"/>
    </reaction>
    <physiologicalReaction direction="left-to-right" evidence="29">
        <dbReference type="Rhea" id="RHEA:51209"/>
    </physiologicalReaction>
</comment>
<evidence type="ECO:0000256" key="23">
    <source>
        <dbReference type="ARBA" id="ARBA00047871"/>
    </source>
</evidence>
<dbReference type="GO" id="GO:0005737">
    <property type="term" value="C:cytoplasm"/>
    <property type="evidence" value="ECO:0007669"/>
    <property type="project" value="UniProtKB-SubCell"/>
</dbReference>
<feature type="domain" description="Enoyl reductase (ER)" evidence="35">
    <location>
        <begin position="72"/>
        <end position="389"/>
    </location>
</feature>
<evidence type="ECO:0000256" key="4">
    <source>
        <dbReference type="ARBA" id="ARBA00011981"/>
    </source>
</evidence>
<dbReference type="InterPro" id="IPR011032">
    <property type="entry name" value="GroES-like_sf"/>
</dbReference>
<comment type="catalytic activity">
    <reaction evidence="31">
        <text>(5S,12S)-dihydroxy-(6E,10E,12E,14Z)-eicosatetraenoate + NADP(+) = 12-oxo-(5S)-hydroxy-(6E,8E,10E,14Z)-eicosatetraenoate + NADPH + H(+)</text>
        <dbReference type="Rhea" id="RHEA:51212"/>
        <dbReference type="ChEBI" id="CHEBI:15378"/>
        <dbReference type="ChEBI" id="CHEBI:57783"/>
        <dbReference type="ChEBI" id="CHEBI:58349"/>
        <dbReference type="ChEBI" id="CHEBI:133974"/>
        <dbReference type="ChEBI" id="CHEBI:133975"/>
    </reaction>
    <physiologicalReaction direction="left-to-right" evidence="31">
        <dbReference type="Rhea" id="RHEA:51213"/>
    </physiologicalReaction>
</comment>
<comment type="catalytic activity">
    <reaction evidence="28">
        <text>4-hydroxynonanal + NADP(+) = (E)-4-hydroxynon-2-enal + NADPH + H(+)</text>
        <dbReference type="Rhea" id="RHEA:64736"/>
        <dbReference type="ChEBI" id="CHEBI:15378"/>
        <dbReference type="ChEBI" id="CHEBI:57783"/>
        <dbReference type="ChEBI" id="CHEBI:58349"/>
        <dbReference type="ChEBI" id="CHEBI:58968"/>
        <dbReference type="ChEBI" id="CHEBI:156112"/>
    </reaction>
    <physiologicalReaction direction="right-to-left" evidence="28">
        <dbReference type="Rhea" id="RHEA:64738"/>
    </physiologicalReaction>
</comment>
<proteinExistence type="inferred from homology"/>
<dbReference type="InterPro" id="IPR045010">
    <property type="entry name" value="MDR_fam"/>
</dbReference>
<dbReference type="PANTHER" id="PTHR43205:SF7">
    <property type="entry name" value="PROSTAGLANDIN REDUCTASE 1"/>
    <property type="match status" value="1"/>
</dbReference>
<evidence type="ECO:0000256" key="13">
    <source>
        <dbReference type="ARBA" id="ARBA00023002"/>
    </source>
</evidence>
<dbReference type="EC" id="1.3.1.48" evidence="4"/>
<dbReference type="Gene3D" id="3.90.180.10">
    <property type="entry name" value="Medium-chain alcohol dehydrogenases, catalytic domain"/>
    <property type="match status" value="1"/>
</dbReference>
<keyword evidence="10" id="KW-0276">Fatty acid metabolism</keyword>
<dbReference type="Gene3D" id="3.40.50.720">
    <property type="entry name" value="NAD(P)-binding Rossmann-like Domain"/>
    <property type="match status" value="1"/>
</dbReference>
<evidence type="ECO:0000256" key="7">
    <source>
        <dbReference type="ARBA" id="ARBA00022490"/>
    </source>
</evidence>
<evidence type="ECO:0000256" key="30">
    <source>
        <dbReference type="ARBA" id="ARBA00048953"/>
    </source>
</evidence>
<comment type="catalytic activity">
    <reaction evidence="22">
        <text>pentan-2-one + NADP(+) = (E)-pent-3-en-2-one + NADPH + H(+)</text>
        <dbReference type="Rhea" id="RHEA:50788"/>
        <dbReference type="ChEBI" id="CHEBI:15378"/>
        <dbReference type="ChEBI" id="CHEBI:16472"/>
        <dbReference type="ChEBI" id="CHEBI:57783"/>
        <dbReference type="ChEBI" id="CHEBI:58349"/>
        <dbReference type="ChEBI" id="CHEBI:145276"/>
    </reaction>
    <physiologicalReaction direction="right-to-left" evidence="22">
        <dbReference type="Rhea" id="RHEA:50790"/>
    </physiologicalReaction>
</comment>
<dbReference type="OrthoDB" id="809632at2759"/>
<evidence type="ECO:0000256" key="9">
    <source>
        <dbReference type="ARBA" id="ARBA00022553"/>
    </source>
</evidence>
<keyword evidence="14" id="KW-0443">Lipid metabolism</keyword>
<comment type="similarity">
    <text evidence="2">Belongs to the NADP-dependent oxidoreductase L4BD family.</text>
</comment>
<dbReference type="EC" id="1.3.1.74" evidence="5"/>
<dbReference type="GO" id="GO:0032440">
    <property type="term" value="F:2-alkenal reductase [NAD(P)H] activity"/>
    <property type="evidence" value="ECO:0007669"/>
    <property type="project" value="UniProtKB-EC"/>
</dbReference>
<dbReference type="AlphaFoldDB" id="A0A151XA81"/>
<comment type="catalytic activity">
    <reaction evidence="27">
        <text>13,14-dihydro-15-oxo-PGF2alpha + NADP(+) = 15-oxoprostaglandin F2alpha + NADPH + H(+)</text>
        <dbReference type="Rhea" id="RHEA:50588"/>
        <dbReference type="ChEBI" id="CHEBI:15378"/>
        <dbReference type="ChEBI" id="CHEBI:57783"/>
        <dbReference type="ChEBI" id="CHEBI:58349"/>
        <dbReference type="ChEBI" id="CHEBI:133374"/>
        <dbReference type="ChEBI" id="CHEBI:133409"/>
    </reaction>
    <physiologicalReaction direction="right-to-left" evidence="27">
        <dbReference type="Rhea" id="RHEA:50590"/>
    </physiologicalReaction>
</comment>
<dbReference type="KEGG" id="mzt:108721022"/>
<comment type="subunit">
    <text evidence="3">Monomer or homodimer.</text>
</comment>
<keyword evidence="13" id="KW-0560">Oxidoreductase</keyword>
<reference evidence="36 37" key="1">
    <citation type="submission" date="2015-09" db="EMBL/GenBank/DDBJ databases">
        <title>Trachymyrmex zeteki WGS genome.</title>
        <authorList>
            <person name="Nygaard S."/>
            <person name="Hu H."/>
            <person name="Boomsma J."/>
            <person name="Zhang G."/>
        </authorList>
    </citation>
    <scope>NUCLEOTIDE SEQUENCE [LARGE SCALE GENOMIC DNA]</scope>
    <source>
        <strain evidence="36">Tzet28-1</strain>
        <tissue evidence="36">Whole body</tissue>
    </source>
</reference>
<keyword evidence="11" id="KW-0521">NADP</keyword>
<protein>
    <recommendedName>
        <fullName evidence="6">Prostaglandin reductase 1</fullName>
        <ecNumber evidence="4">1.3.1.48</ecNumber>
        <ecNumber evidence="5">1.3.1.74</ecNumber>
    </recommendedName>
    <alternativeName>
        <fullName evidence="19">15-oxoprostaglandin 13-reductase</fullName>
    </alternativeName>
    <alternativeName>
        <fullName evidence="17">Dithiolethione-inducible gene 1 protein</fullName>
    </alternativeName>
    <alternativeName>
        <fullName evidence="16">Leukotriene B4 12-hydroxydehydrogenase</fullName>
    </alternativeName>
    <alternativeName>
        <fullName evidence="18">NAD(P)H-dependent alkenal/one oxidoreductase</fullName>
    </alternativeName>
</protein>
<comment type="catalytic activity">
    <reaction evidence="23">
        <text>leukotriene B4 + NADP(+) = 12-oxo-leukotriene B4 + NADPH + H(+)</text>
        <dbReference type="Rhea" id="RHEA:50608"/>
        <dbReference type="ChEBI" id="CHEBI:15378"/>
        <dbReference type="ChEBI" id="CHEBI:57461"/>
        <dbReference type="ChEBI" id="CHEBI:57783"/>
        <dbReference type="ChEBI" id="CHEBI:58349"/>
        <dbReference type="ChEBI" id="CHEBI:133309"/>
    </reaction>
    <physiologicalReaction direction="left-to-right" evidence="23">
        <dbReference type="Rhea" id="RHEA:50609"/>
    </physiologicalReaction>
</comment>
<evidence type="ECO:0000256" key="18">
    <source>
        <dbReference type="ARBA" id="ARBA00032297"/>
    </source>
</evidence>
<dbReference type="SUPFAM" id="SSF50129">
    <property type="entry name" value="GroES-like"/>
    <property type="match status" value="2"/>
</dbReference>
<evidence type="ECO:0000256" key="32">
    <source>
        <dbReference type="ARBA" id="ARBA00049070"/>
    </source>
</evidence>
<comment type="catalytic activity">
    <reaction evidence="26">
        <text>nonan-2-one + NADP(+) = (3E)-nonen-2-one + NADPH + H(+)</text>
        <dbReference type="Rhea" id="RHEA:50616"/>
        <dbReference type="ChEBI" id="CHEBI:15378"/>
        <dbReference type="ChEBI" id="CHEBI:57783"/>
        <dbReference type="ChEBI" id="CHEBI:58349"/>
        <dbReference type="ChEBI" id="CHEBI:77927"/>
        <dbReference type="ChEBI" id="CHEBI:133457"/>
    </reaction>
    <physiologicalReaction direction="right-to-left" evidence="26">
        <dbReference type="Rhea" id="RHEA:50618"/>
    </physiologicalReaction>
</comment>
<organism evidence="36 37">
    <name type="scientific">Mycetomoellerius zeteki</name>
    <dbReference type="NCBI Taxonomy" id="64791"/>
    <lineage>
        <taxon>Eukaryota</taxon>
        <taxon>Metazoa</taxon>
        <taxon>Ecdysozoa</taxon>
        <taxon>Arthropoda</taxon>
        <taxon>Hexapoda</taxon>
        <taxon>Insecta</taxon>
        <taxon>Pterygota</taxon>
        <taxon>Neoptera</taxon>
        <taxon>Endopterygota</taxon>
        <taxon>Hymenoptera</taxon>
        <taxon>Apocrita</taxon>
        <taxon>Aculeata</taxon>
        <taxon>Formicoidea</taxon>
        <taxon>Formicidae</taxon>
        <taxon>Myrmicinae</taxon>
        <taxon>Mycetomoellerius</taxon>
    </lineage>
</organism>
<name>A0A151XA81_9HYME</name>
<keyword evidence="37" id="KW-1185">Reference proteome</keyword>
<evidence type="ECO:0000256" key="12">
    <source>
        <dbReference type="ARBA" id="ARBA00022990"/>
    </source>
</evidence>
<sequence>MDNIFKAVRRQLSWNQCRFITTIIVRSLRDTGEITATRADSRSTWIRKCSTQSSKMVKARKYVVMNYFVNEAKPTDLKLVEEELPPLQNEEYLVEAEFFSVDPYMRPYVRNFPLGITMIGSQVAKIVESKNPAFPVGKRIIGNLGWRTHTIIDPKTEDSFFKQKPYLLPDIGDLPPSLGLGVLGMPGNTAYFGLLEICKPKSGETIVISGAAGAVGSHVGQIAKNLGLNVIGICGSDEKCKWLTEEMGFDFAINYKTMPVAARLREVAPQGVDCYFDNVGGDISGTVMYQMNPFGRVAICGSISSYNADIKSLPKSTILQPAILTNQLKVEGFIVKRWLDRWNEGIMQNLQWIREGKLRYRETVTKGFENMFDAFIGMLHGENIGKAIVQV</sequence>
<evidence type="ECO:0000256" key="1">
    <source>
        <dbReference type="ARBA" id="ARBA00004496"/>
    </source>
</evidence>
<gene>
    <name evidence="36" type="ORF">ALC60_03797</name>
</gene>
<evidence type="ECO:0000256" key="29">
    <source>
        <dbReference type="ARBA" id="ARBA00048591"/>
    </source>
</evidence>
<keyword evidence="9" id="KW-0597">Phosphoprotein</keyword>
<dbReference type="STRING" id="64791.A0A151XA81"/>
<dbReference type="InterPro" id="IPR013149">
    <property type="entry name" value="ADH-like_C"/>
</dbReference>
<dbReference type="InterPro" id="IPR014190">
    <property type="entry name" value="PTGR1"/>
</dbReference>
<dbReference type="PANTHER" id="PTHR43205">
    <property type="entry name" value="PROSTAGLANDIN REDUCTASE"/>
    <property type="match status" value="1"/>
</dbReference>
<evidence type="ECO:0000256" key="10">
    <source>
        <dbReference type="ARBA" id="ARBA00022832"/>
    </source>
</evidence>
<evidence type="ECO:0000256" key="22">
    <source>
        <dbReference type="ARBA" id="ARBA00047742"/>
    </source>
</evidence>
<dbReference type="EMBL" id="KQ982351">
    <property type="protein sequence ID" value="KYQ57275.1"/>
    <property type="molecule type" value="Genomic_DNA"/>
</dbReference>
<evidence type="ECO:0000256" key="6">
    <source>
        <dbReference type="ARBA" id="ARBA00020651"/>
    </source>
</evidence>
<comment type="catalytic activity">
    <reaction evidence="20">
        <text>octanal + NADP(+) = (2E)-octenal + NADPH + H(+)</text>
        <dbReference type="Rhea" id="RHEA:50780"/>
        <dbReference type="ChEBI" id="CHEBI:15378"/>
        <dbReference type="ChEBI" id="CHEBI:17935"/>
        <dbReference type="ChEBI" id="CHEBI:57783"/>
        <dbReference type="ChEBI" id="CHEBI:58349"/>
        <dbReference type="ChEBI" id="CHEBI:61748"/>
    </reaction>
    <physiologicalReaction direction="right-to-left" evidence="20">
        <dbReference type="Rhea" id="RHEA:50782"/>
    </physiologicalReaction>
</comment>
<dbReference type="FunFam" id="3.40.50.720:FF:000121">
    <property type="entry name" value="Prostaglandin reductase 2"/>
    <property type="match status" value="1"/>
</dbReference>
<comment type="catalytic activity">
    <reaction evidence="34">
        <text>hexanal + NADP(+) = (E)-hex-2-enal + NADPH + H(+)</text>
        <dbReference type="Rhea" id="RHEA:50776"/>
        <dbReference type="ChEBI" id="CHEBI:15378"/>
        <dbReference type="ChEBI" id="CHEBI:28913"/>
        <dbReference type="ChEBI" id="CHEBI:57783"/>
        <dbReference type="ChEBI" id="CHEBI:58349"/>
        <dbReference type="ChEBI" id="CHEBI:88528"/>
    </reaction>
    <physiologicalReaction direction="right-to-left" evidence="34">
        <dbReference type="Rhea" id="RHEA:50778"/>
    </physiologicalReaction>
</comment>
<evidence type="ECO:0000256" key="28">
    <source>
        <dbReference type="ARBA" id="ARBA00048387"/>
    </source>
</evidence>
<evidence type="ECO:0000256" key="5">
    <source>
        <dbReference type="ARBA" id="ARBA00012410"/>
    </source>
</evidence>
<evidence type="ECO:0000259" key="35">
    <source>
        <dbReference type="SMART" id="SM00829"/>
    </source>
</evidence>
<dbReference type="Proteomes" id="UP000075809">
    <property type="component" value="Unassembled WGS sequence"/>
</dbReference>
<comment type="subcellular location">
    <subcellularLocation>
        <location evidence="1">Cytoplasm</location>
    </subcellularLocation>
</comment>
<dbReference type="CDD" id="cd08294">
    <property type="entry name" value="leukotriene_B4_DH_like"/>
    <property type="match status" value="1"/>
</dbReference>
<evidence type="ECO:0000256" key="20">
    <source>
        <dbReference type="ARBA" id="ARBA00047461"/>
    </source>
</evidence>
<dbReference type="GO" id="GO:0047522">
    <property type="term" value="F:15-oxoprostaglandin 13-reductase [NAD(P)+] activity"/>
    <property type="evidence" value="ECO:0007669"/>
    <property type="project" value="UniProtKB-EC"/>
</dbReference>
<evidence type="ECO:0000313" key="36">
    <source>
        <dbReference type="EMBL" id="KYQ57275.1"/>
    </source>
</evidence>
<evidence type="ECO:0000256" key="17">
    <source>
        <dbReference type="ARBA" id="ARBA00032255"/>
    </source>
</evidence>
<evidence type="ECO:0000256" key="26">
    <source>
        <dbReference type="ARBA" id="ARBA00048066"/>
    </source>
</evidence>
<evidence type="ECO:0000256" key="8">
    <source>
        <dbReference type="ARBA" id="ARBA00022501"/>
    </source>
</evidence>
<dbReference type="InterPro" id="IPR020843">
    <property type="entry name" value="ER"/>
</dbReference>
<comment type="catalytic activity">
    <reaction evidence="24">
        <text>13,14-dihydro-15-oxo-prostaglandin F1alpha + NADP(+) = 15-oxoprostaglandin F1alpha + NADPH + H(+)</text>
        <dbReference type="Rhea" id="RHEA:50592"/>
        <dbReference type="ChEBI" id="CHEBI:15378"/>
        <dbReference type="ChEBI" id="CHEBI:57783"/>
        <dbReference type="ChEBI" id="CHEBI:58349"/>
        <dbReference type="ChEBI" id="CHEBI:79072"/>
        <dbReference type="ChEBI" id="CHEBI:133411"/>
    </reaction>
    <physiologicalReaction direction="right-to-left" evidence="24">
        <dbReference type="Rhea" id="RHEA:50594"/>
    </physiologicalReaction>
</comment>
<evidence type="ECO:0000256" key="33">
    <source>
        <dbReference type="ARBA" id="ARBA00049179"/>
    </source>
</evidence>
<keyword evidence="15" id="KW-0379">Hydroxylation</keyword>
<evidence type="ECO:0000256" key="34">
    <source>
        <dbReference type="ARBA" id="ARBA00049368"/>
    </source>
</evidence>